<sequence length="83" mass="9146">MIGEVEAETEGGGDLRYQAIKFDKVEINDDVSQLKEGGVLLLEDLSIVNDVRGKPSIVVPVSDAQRKTVHDLKHTCLKDRDQA</sequence>
<dbReference type="EMBL" id="BAABME010019991">
    <property type="protein sequence ID" value="GAA0158993.1"/>
    <property type="molecule type" value="Genomic_DNA"/>
</dbReference>
<gene>
    <name evidence="1" type="ORF">LIER_38769</name>
</gene>
<dbReference type="Proteomes" id="UP001454036">
    <property type="component" value="Unassembled WGS sequence"/>
</dbReference>
<evidence type="ECO:0000313" key="1">
    <source>
        <dbReference type="EMBL" id="GAA0158993.1"/>
    </source>
</evidence>
<keyword evidence="2" id="KW-1185">Reference proteome</keyword>
<dbReference type="AlphaFoldDB" id="A0AAV3Q610"/>
<proteinExistence type="predicted"/>
<comment type="caution">
    <text evidence="1">The sequence shown here is derived from an EMBL/GenBank/DDBJ whole genome shotgun (WGS) entry which is preliminary data.</text>
</comment>
<evidence type="ECO:0000313" key="2">
    <source>
        <dbReference type="Proteomes" id="UP001454036"/>
    </source>
</evidence>
<organism evidence="1 2">
    <name type="scientific">Lithospermum erythrorhizon</name>
    <name type="common">Purple gromwell</name>
    <name type="synonym">Lithospermum officinale var. erythrorhizon</name>
    <dbReference type="NCBI Taxonomy" id="34254"/>
    <lineage>
        <taxon>Eukaryota</taxon>
        <taxon>Viridiplantae</taxon>
        <taxon>Streptophyta</taxon>
        <taxon>Embryophyta</taxon>
        <taxon>Tracheophyta</taxon>
        <taxon>Spermatophyta</taxon>
        <taxon>Magnoliopsida</taxon>
        <taxon>eudicotyledons</taxon>
        <taxon>Gunneridae</taxon>
        <taxon>Pentapetalae</taxon>
        <taxon>asterids</taxon>
        <taxon>lamiids</taxon>
        <taxon>Boraginales</taxon>
        <taxon>Boraginaceae</taxon>
        <taxon>Boraginoideae</taxon>
        <taxon>Lithospermeae</taxon>
        <taxon>Lithospermum</taxon>
    </lineage>
</organism>
<reference evidence="1 2" key="1">
    <citation type="submission" date="2024-01" db="EMBL/GenBank/DDBJ databases">
        <title>The complete chloroplast genome sequence of Lithospermum erythrorhizon: insights into the phylogenetic relationship among Boraginaceae species and the maternal lineages of purple gromwells.</title>
        <authorList>
            <person name="Okada T."/>
            <person name="Watanabe K."/>
        </authorList>
    </citation>
    <scope>NUCLEOTIDE SEQUENCE [LARGE SCALE GENOMIC DNA]</scope>
</reference>
<accession>A0AAV3Q610</accession>
<protein>
    <submittedName>
        <fullName evidence="1">Uncharacterized protein</fullName>
    </submittedName>
</protein>
<name>A0AAV3Q610_LITER</name>